<evidence type="ECO:0000256" key="4">
    <source>
        <dbReference type="SAM" id="MobiDB-lite"/>
    </source>
</evidence>
<dbReference type="RefSeq" id="XP_040720753.1">
    <property type="nucleotide sequence ID" value="XM_040854861.1"/>
</dbReference>
<dbReference type="AlphaFoldDB" id="A0A1Y2EHV9"/>
<keyword evidence="7" id="KW-1185">Reference proteome</keyword>
<evidence type="ECO:0000256" key="3">
    <source>
        <dbReference type="ARBA" id="ARBA00022991"/>
    </source>
</evidence>
<dbReference type="InterPro" id="IPR000014">
    <property type="entry name" value="PAS"/>
</dbReference>
<feature type="domain" description="PAS" evidence="5">
    <location>
        <begin position="251"/>
        <end position="347"/>
    </location>
</feature>
<dbReference type="Pfam" id="PF13426">
    <property type="entry name" value="PAS_9"/>
    <property type="match status" value="1"/>
</dbReference>
<sequence>MHSNFEPEAWDCVVTSEPEDVYVDSATRSPSTDPKSILSQSSHSRHNSSESSNFPGPGHNSSLPALQIKGGADYDGLEPLAEEEIDPASFDLVVPAHALGKQYSLETQSELLFSVKHLGVIFEDPLLLQRFTNFLYSSRPRSVPLLVYYLDALKALKAINYANAVTAALNPIEGLDYTESSILSTVNNPLQERADKAFETLANHDLPAYITHTYVQTVSLTIKRRISDTLPLHLRDMSEGLAEVFCLTDPSRPDSPIVFASEEFHKTTQYGMNYVLGRNCRFLQGPKTNPFSVRRIREKLDAGQEHCETFLNYRRDGSPFMNLLMIAPLYDSRGIVRYHIGAQVDVSGLVKECSGLESLERLMAREMPQSSHPADIAVKTNGEDEQGKKDEFRELTEMFSLQELKTVREAGGSLHRVHQQEIHQTEGVLNWHKPRLLIRDDATIGRKTSDPMLDVSANIVNGGRLSGVYEHYLLVRPHPSLRILFASPSLRVPGMLQSSFMSRIGGSGLVRDALGQAFADGHGVTAKVRWLSRSSQSVSNGRSRWIHCTPLLGSNGAVGVWMVVLIDDEESSSKRTARDAPPVKPTKRIQRQFDDGQSTDGDNMSLSSFAAAHRAVDEVGGFCELRSEPESGAGRGEVEGGHGGYGDVKTPSRTRKSPAPQVHFAERPNGFGVATSEV</sequence>
<evidence type="ECO:0000256" key="2">
    <source>
        <dbReference type="ARBA" id="ARBA00022643"/>
    </source>
</evidence>
<feature type="region of interest" description="Disordered" evidence="4">
    <location>
        <begin position="571"/>
        <end position="603"/>
    </location>
</feature>
<gene>
    <name evidence="6" type="ORF">BCR38DRAFT_329200</name>
</gene>
<dbReference type="InterPro" id="IPR035965">
    <property type="entry name" value="PAS-like_dom_sf"/>
</dbReference>
<organism evidence="6 7">
    <name type="scientific">Pseudomassariella vexata</name>
    <dbReference type="NCBI Taxonomy" id="1141098"/>
    <lineage>
        <taxon>Eukaryota</taxon>
        <taxon>Fungi</taxon>
        <taxon>Dikarya</taxon>
        <taxon>Ascomycota</taxon>
        <taxon>Pezizomycotina</taxon>
        <taxon>Sordariomycetes</taxon>
        <taxon>Xylariomycetidae</taxon>
        <taxon>Amphisphaeriales</taxon>
        <taxon>Pseudomassariaceae</taxon>
        <taxon>Pseudomassariella</taxon>
    </lineage>
</organism>
<comment type="caution">
    <text evidence="6">The sequence shown here is derived from an EMBL/GenBank/DDBJ whole genome shotgun (WGS) entry which is preliminary data.</text>
</comment>
<feature type="region of interest" description="Disordered" evidence="4">
    <location>
        <begin position="21"/>
        <end position="62"/>
    </location>
</feature>
<dbReference type="OrthoDB" id="447251at2759"/>
<reference evidence="6 7" key="1">
    <citation type="submission" date="2016-07" db="EMBL/GenBank/DDBJ databases">
        <title>Pervasive Adenine N6-methylation of Active Genes in Fungi.</title>
        <authorList>
            <consortium name="DOE Joint Genome Institute"/>
            <person name="Mondo S.J."/>
            <person name="Dannebaum R.O."/>
            <person name="Kuo R.C."/>
            <person name="Labutti K."/>
            <person name="Haridas S."/>
            <person name="Kuo A."/>
            <person name="Salamov A."/>
            <person name="Ahrendt S.R."/>
            <person name="Lipzen A."/>
            <person name="Sullivan W."/>
            <person name="Andreopoulos W.B."/>
            <person name="Clum A."/>
            <person name="Lindquist E."/>
            <person name="Daum C."/>
            <person name="Ramamoorthy G.K."/>
            <person name="Gryganskyi A."/>
            <person name="Culley D."/>
            <person name="Magnuson J.K."/>
            <person name="James T.Y."/>
            <person name="O'Malley M.A."/>
            <person name="Stajich J.E."/>
            <person name="Spatafora J.W."/>
            <person name="Visel A."/>
            <person name="Grigoriev I.V."/>
        </authorList>
    </citation>
    <scope>NUCLEOTIDE SEQUENCE [LARGE SCALE GENOMIC DNA]</scope>
    <source>
        <strain evidence="6 7">CBS 129021</strain>
    </source>
</reference>
<dbReference type="STRING" id="1141098.A0A1Y2EHV9"/>
<keyword evidence="3" id="KW-0157">Chromophore</keyword>
<feature type="region of interest" description="Disordered" evidence="4">
    <location>
        <begin position="627"/>
        <end position="678"/>
    </location>
</feature>
<dbReference type="Proteomes" id="UP000193689">
    <property type="component" value="Unassembled WGS sequence"/>
</dbReference>
<evidence type="ECO:0000313" key="7">
    <source>
        <dbReference type="Proteomes" id="UP000193689"/>
    </source>
</evidence>
<name>A0A1Y2EHV9_9PEZI</name>
<dbReference type="Gene3D" id="3.30.450.20">
    <property type="entry name" value="PAS domain"/>
    <property type="match status" value="1"/>
</dbReference>
<keyword evidence="1" id="KW-0285">Flavoprotein</keyword>
<evidence type="ECO:0000259" key="5">
    <source>
        <dbReference type="Pfam" id="PF13426"/>
    </source>
</evidence>
<dbReference type="GO" id="GO:0005634">
    <property type="term" value="C:nucleus"/>
    <property type="evidence" value="ECO:0007669"/>
    <property type="project" value="TreeGrafter"/>
</dbReference>
<dbReference type="SUPFAM" id="SSF55785">
    <property type="entry name" value="PYP-like sensor domain (PAS domain)"/>
    <property type="match status" value="1"/>
</dbReference>
<protein>
    <recommendedName>
        <fullName evidence="5">PAS domain-containing protein</fullName>
    </recommendedName>
</protein>
<dbReference type="InParanoid" id="A0A1Y2EHV9"/>
<proteinExistence type="predicted"/>
<keyword evidence="2" id="KW-0288">FMN</keyword>
<dbReference type="GeneID" id="63771073"/>
<evidence type="ECO:0000256" key="1">
    <source>
        <dbReference type="ARBA" id="ARBA00022630"/>
    </source>
</evidence>
<evidence type="ECO:0000313" key="6">
    <source>
        <dbReference type="EMBL" id="ORY71161.1"/>
    </source>
</evidence>
<dbReference type="PANTHER" id="PTHR47429:SF9">
    <property type="entry name" value="PAS DOMAIN-CONTAINING PROTEIN"/>
    <property type="match status" value="1"/>
</dbReference>
<accession>A0A1Y2EHV9</accession>
<dbReference type="PANTHER" id="PTHR47429">
    <property type="entry name" value="PROTEIN TWIN LOV 1"/>
    <property type="match status" value="1"/>
</dbReference>
<dbReference type="EMBL" id="MCFJ01000001">
    <property type="protein sequence ID" value="ORY71161.1"/>
    <property type="molecule type" value="Genomic_DNA"/>
</dbReference>